<evidence type="ECO:0000256" key="2">
    <source>
        <dbReference type="ARBA" id="ARBA00047676"/>
    </source>
</evidence>
<evidence type="ECO:0000256" key="1">
    <source>
        <dbReference type="ARBA" id="ARBA00013056"/>
    </source>
</evidence>
<dbReference type="Proteomes" id="UP000824782">
    <property type="component" value="Unassembled WGS sequence"/>
</dbReference>
<dbReference type="EMBL" id="WNYA01000007">
    <property type="protein sequence ID" value="KAG8560604.1"/>
    <property type="molecule type" value="Genomic_DNA"/>
</dbReference>
<reference evidence="4" key="1">
    <citation type="thesis" date="2020" institute="ProQuest LLC" country="789 East Eisenhower Parkway, Ann Arbor, MI, USA">
        <title>Comparative Genomics and Chromosome Evolution.</title>
        <authorList>
            <person name="Mudd A.B."/>
        </authorList>
    </citation>
    <scope>NUCLEOTIDE SEQUENCE</scope>
    <source>
        <strain evidence="4">237g6f4</strain>
        <tissue evidence="4">Blood</tissue>
    </source>
</reference>
<dbReference type="InterPro" id="IPR023509">
    <property type="entry name" value="DTD-like_sf"/>
</dbReference>
<comment type="catalytic activity">
    <reaction evidence="3">
        <text>a D-aminoacyl-tRNA + H2O = a tRNA + a D-alpha-amino acid + H(+)</text>
        <dbReference type="Rhea" id="RHEA:13953"/>
        <dbReference type="Rhea" id="RHEA-COMP:10123"/>
        <dbReference type="Rhea" id="RHEA-COMP:10124"/>
        <dbReference type="ChEBI" id="CHEBI:15377"/>
        <dbReference type="ChEBI" id="CHEBI:15378"/>
        <dbReference type="ChEBI" id="CHEBI:59871"/>
        <dbReference type="ChEBI" id="CHEBI:78442"/>
        <dbReference type="ChEBI" id="CHEBI:79333"/>
        <dbReference type="EC" id="3.1.1.96"/>
    </reaction>
</comment>
<gene>
    <name evidence="4" type="ORF">GDO81_015047</name>
</gene>
<dbReference type="AlphaFoldDB" id="A0AAV7AH39"/>
<sequence>MAALDREVSARVVLQQCLHAKLQVKPPAEDSDAEWVEIQRGMVMYVCFFKGATKDLIPKMVSSLVNVKLSESDSGKHVSITELREMYLCSSGYTRGKVKGPLHAVPSNAGKEQGMELYAHLTAQCQKELETHARWSESGAVASSMGLMEIDKF</sequence>
<comment type="caution">
    <text evidence="4">The sequence shown here is derived from an EMBL/GenBank/DDBJ whole genome shotgun (WGS) entry which is preliminary data.</text>
</comment>
<evidence type="ECO:0000313" key="5">
    <source>
        <dbReference type="Proteomes" id="UP000824782"/>
    </source>
</evidence>
<dbReference type="SUPFAM" id="SSF69500">
    <property type="entry name" value="DTD-like"/>
    <property type="match status" value="1"/>
</dbReference>
<dbReference type="EMBL" id="WNYA01000007">
    <property type="protein sequence ID" value="KAG8560606.1"/>
    <property type="molecule type" value="Genomic_DNA"/>
</dbReference>
<evidence type="ECO:0000256" key="3">
    <source>
        <dbReference type="ARBA" id="ARBA00048018"/>
    </source>
</evidence>
<evidence type="ECO:0000313" key="4">
    <source>
        <dbReference type="EMBL" id="KAG8560606.1"/>
    </source>
</evidence>
<dbReference type="GO" id="GO:0005737">
    <property type="term" value="C:cytoplasm"/>
    <property type="evidence" value="ECO:0007669"/>
    <property type="project" value="InterPro"/>
</dbReference>
<organism evidence="4 5">
    <name type="scientific">Engystomops pustulosus</name>
    <name type="common">Tungara frog</name>
    <name type="synonym">Physalaemus pustulosus</name>
    <dbReference type="NCBI Taxonomy" id="76066"/>
    <lineage>
        <taxon>Eukaryota</taxon>
        <taxon>Metazoa</taxon>
        <taxon>Chordata</taxon>
        <taxon>Craniata</taxon>
        <taxon>Vertebrata</taxon>
        <taxon>Euteleostomi</taxon>
        <taxon>Amphibia</taxon>
        <taxon>Batrachia</taxon>
        <taxon>Anura</taxon>
        <taxon>Neobatrachia</taxon>
        <taxon>Hyloidea</taxon>
        <taxon>Leptodactylidae</taxon>
        <taxon>Leiuperinae</taxon>
        <taxon>Engystomops</taxon>
    </lineage>
</organism>
<proteinExistence type="predicted"/>
<keyword evidence="5" id="KW-1185">Reference proteome</keyword>
<dbReference type="EMBL" id="WNYA01000007">
    <property type="protein sequence ID" value="KAG8560603.1"/>
    <property type="molecule type" value="Genomic_DNA"/>
</dbReference>
<comment type="catalytic activity">
    <reaction evidence="2">
        <text>glycyl-tRNA(Ala) + H2O = tRNA(Ala) + glycine + H(+)</text>
        <dbReference type="Rhea" id="RHEA:53744"/>
        <dbReference type="Rhea" id="RHEA-COMP:9657"/>
        <dbReference type="Rhea" id="RHEA-COMP:13640"/>
        <dbReference type="ChEBI" id="CHEBI:15377"/>
        <dbReference type="ChEBI" id="CHEBI:15378"/>
        <dbReference type="ChEBI" id="CHEBI:57305"/>
        <dbReference type="ChEBI" id="CHEBI:78442"/>
        <dbReference type="ChEBI" id="CHEBI:78522"/>
        <dbReference type="EC" id="3.1.1.96"/>
    </reaction>
</comment>
<dbReference type="EC" id="3.1.1.96" evidence="1"/>
<dbReference type="EMBL" id="WNYA01000007">
    <property type="protein sequence ID" value="KAG8560607.1"/>
    <property type="molecule type" value="Genomic_DNA"/>
</dbReference>
<dbReference type="InterPro" id="IPR003732">
    <property type="entry name" value="Daa-tRNA_deacyls_DTD"/>
</dbReference>
<protein>
    <recommendedName>
        <fullName evidence="1">D-aminoacyl-tRNA deacylase</fullName>
        <ecNumber evidence="1">3.1.1.96</ecNumber>
    </recommendedName>
</protein>
<dbReference type="GO" id="GO:0051499">
    <property type="term" value="F:D-aminoacyl-tRNA deacylase activity"/>
    <property type="evidence" value="ECO:0007669"/>
    <property type="project" value="UniProtKB-EC"/>
</dbReference>
<dbReference type="Pfam" id="PF02580">
    <property type="entry name" value="Tyr_Deacylase"/>
    <property type="match status" value="1"/>
</dbReference>
<accession>A0AAV7AH39</accession>
<dbReference type="Gene3D" id="3.50.80.10">
    <property type="entry name" value="D-tyrosyl-tRNA(Tyr) deacylase"/>
    <property type="match status" value="1"/>
</dbReference>
<dbReference type="EMBL" id="WNYA01000007">
    <property type="protein sequence ID" value="KAG8560608.1"/>
    <property type="molecule type" value="Genomic_DNA"/>
</dbReference>
<dbReference type="EMBL" id="WNYA01000007">
    <property type="protein sequence ID" value="KAG8560605.1"/>
    <property type="molecule type" value="Genomic_DNA"/>
</dbReference>
<name>A0AAV7AH39_ENGPU</name>